<protein>
    <submittedName>
        <fullName evidence="2">Phage tail protein</fullName>
    </submittedName>
</protein>
<dbReference type="Proteomes" id="UP000297706">
    <property type="component" value="Unassembled WGS sequence"/>
</dbReference>
<feature type="region of interest" description="Disordered" evidence="1">
    <location>
        <begin position="22"/>
        <end position="47"/>
    </location>
</feature>
<comment type="caution">
    <text evidence="2">The sequence shown here is derived from an EMBL/GenBank/DDBJ whole genome shotgun (WGS) entry which is preliminary data.</text>
</comment>
<proteinExistence type="predicted"/>
<evidence type="ECO:0000313" key="2">
    <source>
        <dbReference type="EMBL" id="TFW71403.1"/>
    </source>
</evidence>
<feature type="compositionally biased region" description="Basic and acidic residues" evidence="1">
    <location>
        <begin position="22"/>
        <end position="38"/>
    </location>
</feature>
<dbReference type="OrthoDB" id="8688567at2"/>
<dbReference type="RefSeq" id="WP_135276950.1">
    <property type="nucleotide sequence ID" value="NZ_PQVH01000008.1"/>
</dbReference>
<dbReference type="Pfam" id="PF10618">
    <property type="entry name" value="Tail_tube"/>
    <property type="match status" value="1"/>
</dbReference>
<dbReference type="AlphaFoldDB" id="A0A4Y9VSB1"/>
<dbReference type="InterPro" id="IPR019596">
    <property type="entry name" value="Phage_Mu_GpM_tail_tub"/>
</dbReference>
<organism evidence="2 3">
    <name type="scientific">Methylotenera oryzisoli</name>
    <dbReference type="NCBI Taxonomy" id="2080758"/>
    <lineage>
        <taxon>Bacteria</taxon>
        <taxon>Pseudomonadati</taxon>
        <taxon>Pseudomonadota</taxon>
        <taxon>Betaproteobacteria</taxon>
        <taxon>Nitrosomonadales</taxon>
        <taxon>Methylophilaceae</taxon>
        <taxon>Methylotenera</taxon>
    </lineage>
</organism>
<name>A0A4Y9VSB1_9PROT</name>
<keyword evidence="3" id="KW-1185">Reference proteome</keyword>
<evidence type="ECO:0000256" key="1">
    <source>
        <dbReference type="SAM" id="MobiDB-lite"/>
    </source>
</evidence>
<gene>
    <name evidence="2" type="ORF">C3Y98_04665</name>
</gene>
<accession>A0A4Y9VSB1</accession>
<dbReference type="EMBL" id="PQVH01000008">
    <property type="protein sequence ID" value="TFW71403.1"/>
    <property type="molecule type" value="Genomic_DNA"/>
</dbReference>
<sequence>MASKPLAGTAYVKVDGDQLELKSDSGIKAPPFDKKRETIMGQSGPAGYKETAQMPYVKGTFLVNKDFPREKLNESDDMTVTVEFIDKTVYTLSGAYVVGESERDSDTGEIELEFNGTKGIWS</sequence>
<reference evidence="2 3" key="1">
    <citation type="submission" date="2018-02" db="EMBL/GenBank/DDBJ databases">
        <title>A novel lanthanide dependent methylotroph, Methylotenera sp. La3113.</title>
        <authorList>
            <person name="Lv H."/>
            <person name="Tani A."/>
        </authorList>
    </citation>
    <scope>NUCLEOTIDE SEQUENCE [LARGE SCALE GENOMIC DNA]</scope>
    <source>
        <strain evidence="2 3">La3113</strain>
    </source>
</reference>
<evidence type="ECO:0000313" key="3">
    <source>
        <dbReference type="Proteomes" id="UP000297706"/>
    </source>
</evidence>